<reference evidence="6" key="1">
    <citation type="journal article" date="2019" name="Int. J. Syst. Evol. Microbiol.">
        <title>The Global Catalogue of Microorganisms (GCM) 10K type strain sequencing project: providing services to taxonomists for standard genome sequencing and annotation.</title>
        <authorList>
            <consortium name="The Broad Institute Genomics Platform"/>
            <consortium name="The Broad Institute Genome Sequencing Center for Infectious Disease"/>
            <person name="Wu L."/>
            <person name="Ma J."/>
        </authorList>
    </citation>
    <scope>NUCLEOTIDE SEQUENCE [LARGE SCALE GENOMIC DNA]</scope>
    <source>
        <strain evidence="6">JCM 18537</strain>
    </source>
</reference>
<dbReference type="PANTHER" id="PTHR30036:SF7">
    <property type="entry name" value="ABC TRANSPORTER PERIPLASMIC-BINDING PROTEIN YPHF"/>
    <property type="match status" value="1"/>
</dbReference>
<proteinExistence type="inferred from homology"/>
<organism evidence="5 6">
    <name type="scientific">Microbacterium gilvum</name>
    <dbReference type="NCBI Taxonomy" id="1336204"/>
    <lineage>
        <taxon>Bacteria</taxon>
        <taxon>Bacillati</taxon>
        <taxon>Actinomycetota</taxon>
        <taxon>Actinomycetes</taxon>
        <taxon>Micrococcales</taxon>
        <taxon>Microbacteriaceae</taxon>
        <taxon>Microbacterium</taxon>
    </lineage>
</organism>
<dbReference type="Pfam" id="PF13407">
    <property type="entry name" value="Peripla_BP_4"/>
    <property type="match status" value="1"/>
</dbReference>
<sequence>MSIKRIAAAALGAAALVIALAGCSGSGTAGTGEAGAGDAPAAAGDIKLCVYTHGDGGTFWSVVQKGAEDAAAAYGVTLDYQGSTNDSSRQASMIEAGISGGCDGIAASAPDPGAITDAMQAAADAGIPTVTVNSGSAVFADLGAFTHVGQDEIVAGREAGDQFDELGATKILCVVHEAANSGLLERCDGAAETFDGEVVELNADQALADLTAAEAKVRASLEADPGIDAVFAVNADVATGAALPAIAAVGRDIQVGTVDLSADALTAISSGDLAFAIDQQQYAQGHLAIELLFLAVTDAIELGGGLPMYTGPAFVTADNVDAVQASVDAGTR</sequence>
<evidence type="ECO:0000313" key="6">
    <source>
        <dbReference type="Proteomes" id="UP001501645"/>
    </source>
</evidence>
<feature type="chain" id="PRO_5047438529" evidence="3">
    <location>
        <begin position="30"/>
        <end position="332"/>
    </location>
</feature>
<keyword evidence="6" id="KW-1185">Reference proteome</keyword>
<evidence type="ECO:0000313" key="5">
    <source>
        <dbReference type="EMBL" id="GAA4770864.1"/>
    </source>
</evidence>
<evidence type="ECO:0000256" key="1">
    <source>
        <dbReference type="ARBA" id="ARBA00004196"/>
    </source>
</evidence>
<comment type="caution">
    <text evidence="5">The sequence shown here is derived from an EMBL/GenBank/DDBJ whole genome shotgun (WGS) entry which is preliminary data.</text>
</comment>
<dbReference type="InterPro" id="IPR050555">
    <property type="entry name" value="Bact_Solute-Bind_Prot2"/>
</dbReference>
<keyword evidence="3" id="KW-0732">Signal</keyword>
<dbReference type="PROSITE" id="PS51257">
    <property type="entry name" value="PROKAR_LIPOPROTEIN"/>
    <property type="match status" value="1"/>
</dbReference>
<dbReference type="Proteomes" id="UP001501645">
    <property type="component" value="Unassembled WGS sequence"/>
</dbReference>
<dbReference type="InterPro" id="IPR025997">
    <property type="entry name" value="SBP_2_dom"/>
</dbReference>
<dbReference type="InterPro" id="IPR028082">
    <property type="entry name" value="Peripla_BP_I"/>
</dbReference>
<feature type="signal peptide" evidence="3">
    <location>
        <begin position="1"/>
        <end position="29"/>
    </location>
</feature>
<comment type="similarity">
    <text evidence="2">Belongs to the bacterial solute-binding protein 2 family.</text>
</comment>
<evidence type="ECO:0000259" key="4">
    <source>
        <dbReference type="Pfam" id="PF13407"/>
    </source>
</evidence>
<evidence type="ECO:0000256" key="3">
    <source>
        <dbReference type="SAM" id="SignalP"/>
    </source>
</evidence>
<gene>
    <name evidence="5" type="ORF">GCM10023351_13400</name>
</gene>
<protein>
    <submittedName>
        <fullName evidence="5">Sugar ABC transporter substrate-binding protein</fullName>
    </submittedName>
</protein>
<dbReference type="SUPFAM" id="SSF53822">
    <property type="entry name" value="Periplasmic binding protein-like I"/>
    <property type="match status" value="1"/>
</dbReference>
<comment type="subcellular location">
    <subcellularLocation>
        <location evidence="1">Cell envelope</location>
    </subcellularLocation>
</comment>
<accession>A0ABP9A0F0</accession>
<evidence type="ECO:0000256" key="2">
    <source>
        <dbReference type="ARBA" id="ARBA00007639"/>
    </source>
</evidence>
<dbReference type="EMBL" id="BAABKO010000002">
    <property type="protein sequence ID" value="GAA4770864.1"/>
    <property type="molecule type" value="Genomic_DNA"/>
</dbReference>
<dbReference type="PANTHER" id="PTHR30036">
    <property type="entry name" value="D-XYLOSE-BINDING PERIPLASMIC PROTEIN"/>
    <property type="match status" value="1"/>
</dbReference>
<dbReference type="Gene3D" id="3.40.50.2300">
    <property type="match status" value="2"/>
</dbReference>
<feature type="domain" description="Periplasmic binding protein" evidence="4">
    <location>
        <begin position="53"/>
        <end position="294"/>
    </location>
</feature>
<name>A0ABP9A0F0_9MICO</name>
<dbReference type="RefSeq" id="WP_345437333.1">
    <property type="nucleotide sequence ID" value="NZ_BAABKO010000002.1"/>
</dbReference>